<evidence type="ECO:0000259" key="1">
    <source>
        <dbReference type="Pfam" id="PF13860"/>
    </source>
</evidence>
<protein>
    <submittedName>
        <fullName evidence="2">Unannotated protein</fullName>
    </submittedName>
</protein>
<gene>
    <name evidence="2" type="ORF">UFOPK3662_02078</name>
</gene>
<dbReference type="EMBL" id="CAFBMW010000016">
    <property type="protein sequence ID" value="CAB4943535.1"/>
    <property type="molecule type" value="Genomic_DNA"/>
</dbReference>
<reference evidence="2" key="1">
    <citation type="submission" date="2020-05" db="EMBL/GenBank/DDBJ databases">
        <authorList>
            <person name="Chiriac C."/>
            <person name="Salcher M."/>
            <person name="Ghai R."/>
            <person name="Kavagutti S V."/>
        </authorList>
    </citation>
    <scope>NUCLEOTIDE SEQUENCE</scope>
</reference>
<dbReference type="Pfam" id="PF13860">
    <property type="entry name" value="FlgD_ig"/>
    <property type="match status" value="1"/>
</dbReference>
<feature type="domain" description="FlgD/Vpr Ig-like" evidence="1">
    <location>
        <begin position="175"/>
        <end position="243"/>
    </location>
</feature>
<sequence length="373" mass="39591">MRVSPPHADSDRRPRSVLSNVLGEWGKGLVVLAVGLLAFALPAPSQAAAADPVIASPAPGTVMPNRWDGAVTVNLSGAPDGEYWYDFECDGAGYVSADGGIYYQAEFDEPLWTISPGYPIAGPVTCEATVTGPETGAYASARWTVLGPSVTFISVDLEQPQFFPIVRDGYADTVALGWSMTADATVSVQVSDSLGRAVKVGALGRLPAGGGYTRHSWTWDGLGQDGALVPAGDYTVILTATGDDGVTRSASKTVTAATGVRESGWKTLQRAGARASKVKKAAGCLAIYPERGSSVTLDCTQGRRITASWHFTIPADAVSISYKVRGRYWGPSQPVVVSSRPRPTRFDVKVKVRVRQVTRIDGVVVRYKQRTPI</sequence>
<accession>A0A6J7JJG3</accession>
<dbReference type="Gene3D" id="2.60.40.4070">
    <property type="match status" value="1"/>
</dbReference>
<name>A0A6J7JJG3_9ZZZZ</name>
<evidence type="ECO:0000313" key="2">
    <source>
        <dbReference type="EMBL" id="CAB4943535.1"/>
    </source>
</evidence>
<proteinExistence type="predicted"/>
<dbReference type="InterPro" id="IPR025965">
    <property type="entry name" value="FlgD/Vpr_Ig-like"/>
</dbReference>
<dbReference type="AlphaFoldDB" id="A0A6J7JJG3"/>
<organism evidence="2">
    <name type="scientific">freshwater metagenome</name>
    <dbReference type="NCBI Taxonomy" id="449393"/>
    <lineage>
        <taxon>unclassified sequences</taxon>
        <taxon>metagenomes</taxon>
        <taxon>ecological metagenomes</taxon>
    </lineage>
</organism>